<dbReference type="Proteomes" id="UP000028933">
    <property type="component" value="Chromosome"/>
</dbReference>
<evidence type="ECO:0000313" key="2">
    <source>
        <dbReference type="EMBL" id="AIL44188.1"/>
    </source>
</evidence>
<dbReference type="RefSeq" id="WP_009085777.1">
    <property type="nucleotide sequence ID" value="NZ_CP007547.1"/>
</dbReference>
<dbReference type="HOGENOM" id="CLU_1432492_0_0_10"/>
<keyword evidence="1" id="KW-1133">Transmembrane helix</keyword>
<keyword evidence="1" id="KW-0812">Transmembrane</keyword>
<evidence type="ECO:0000256" key="1">
    <source>
        <dbReference type="SAM" id="Phobius"/>
    </source>
</evidence>
<reference evidence="2" key="2">
    <citation type="journal article" date="2015" name="Genome Biol. Evol.">
        <title>Complete Genome Sequence and Transcriptomic Analysis of the Novel Pathogen Elizabethkingia anophelis in Response to Oxidative Stress.</title>
        <authorList>
            <person name="Li Y."/>
            <person name="Liu Y."/>
            <person name="Chew S.C."/>
            <person name="Tay M."/>
            <person name="Salido M.M."/>
            <person name="Teo J."/>
            <person name="Lauro F.M."/>
            <person name="Givskov M."/>
            <person name="Yang L."/>
        </authorList>
    </citation>
    <scope>NUCLEOTIDE SEQUENCE</scope>
    <source>
        <strain evidence="2">NUHP1</strain>
    </source>
</reference>
<evidence type="ECO:0000313" key="3">
    <source>
        <dbReference type="Proteomes" id="UP000028933"/>
    </source>
</evidence>
<name>A0A077EBW9_9FLAO</name>
<dbReference type="eggNOG" id="ENOG503115S">
    <property type="taxonomic scope" value="Bacteria"/>
</dbReference>
<keyword evidence="1" id="KW-0472">Membrane</keyword>
<reference evidence="2" key="1">
    <citation type="journal article" date="2013" name="Lancet">
        <title>First case of E anophelis outbreak in an intensive-care unit.</title>
        <authorList>
            <person name="Teo J."/>
            <person name="Tan S.Y."/>
            <person name="Tay M."/>
            <person name="Ding Y."/>
            <person name="Kjelleberg S."/>
            <person name="Givskov M."/>
            <person name="Lin R.T."/>
            <person name="Yang L."/>
        </authorList>
    </citation>
    <scope>NUCLEOTIDE SEQUENCE [LARGE SCALE GENOMIC DNA]</scope>
    <source>
        <strain evidence="2">NUHP1</strain>
    </source>
</reference>
<sequence>MKFKEIFAFSLIGIIVLAGGLYFYSNWKMKQEVQDVTQGSLLFRKVSGFSGSQGRKTYYTAYRVDKILGDTIFVNPINEVLAVPYSVMSEDAYSLLKKDGRNAVITPIASDRAFFEKNISGGEQAEKMFPELKKSPFYYFNSETEKLMKKDLINEQVIRRWTNEPSVNNNFSNTYYPEGNFQSVDAFIK</sequence>
<organism evidence="2 3">
    <name type="scientific">Elizabethkingia anophelis NUHP1</name>
    <dbReference type="NCBI Taxonomy" id="1338011"/>
    <lineage>
        <taxon>Bacteria</taxon>
        <taxon>Pseudomonadati</taxon>
        <taxon>Bacteroidota</taxon>
        <taxon>Flavobacteriia</taxon>
        <taxon>Flavobacteriales</taxon>
        <taxon>Weeksellaceae</taxon>
        <taxon>Elizabethkingia</taxon>
    </lineage>
</organism>
<dbReference type="STRING" id="1338011.BD94_0413"/>
<dbReference type="GeneID" id="56685523"/>
<feature type="transmembrane region" description="Helical" evidence="1">
    <location>
        <begin position="6"/>
        <end position="24"/>
    </location>
</feature>
<accession>A0A077EBW9</accession>
<dbReference type="KEGG" id="eao:BD94_0413"/>
<proteinExistence type="predicted"/>
<gene>
    <name evidence="2" type="ORF">BD94_0413</name>
</gene>
<dbReference type="AlphaFoldDB" id="A0A077EBW9"/>
<dbReference type="EMBL" id="CP007547">
    <property type="protein sequence ID" value="AIL44188.1"/>
    <property type="molecule type" value="Genomic_DNA"/>
</dbReference>
<protein>
    <submittedName>
        <fullName evidence="2">Uncharacterized protein</fullName>
    </submittedName>
</protein>